<protein>
    <submittedName>
        <fullName evidence="2">LADA_0G03180g1_1</fullName>
    </submittedName>
</protein>
<dbReference type="InterPro" id="IPR036612">
    <property type="entry name" value="KH_dom_type_1_sf"/>
</dbReference>
<dbReference type="STRING" id="1266660.A0A1G4JRJ2"/>
<dbReference type="GO" id="GO:0003723">
    <property type="term" value="F:RNA binding"/>
    <property type="evidence" value="ECO:0007669"/>
    <property type="project" value="InterPro"/>
</dbReference>
<evidence type="ECO:0000313" key="3">
    <source>
        <dbReference type="Proteomes" id="UP000190274"/>
    </source>
</evidence>
<evidence type="ECO:0000313" key="2">
    <source>
        <dbReference type="EMBL" id="SCU93454.1"/>
    </source>
</evidence>
<dbReference type="Pfam" id="PF00013">
    <property type="entry name" value="KH_1"/>
    <property type="match status" value="1"/>
</dbReference>
<accession>A0A1G4JRJ2</accession>
<dbReference type="SUPFAM" id="SSF54791">
    <property type="entry name" value="Eukaryotic type KH-domain (KH-domain type I)"/>
    <property type="match status" value="1"/>
</dbReference>
<evidence type="ECO:0000259" key="1">
    <source>
        <dbReference type="SMART" id="SM00322"/>
    </source>
</evidence>
<gene>
    <name evidence="2" type="ORF">LADA_0G03180G</name>
</gene>
<dbReference type="OrthoDB" id="271862at2759"/>
<dbReference type="InterPro" id="IPR004087">
    <property type="entry name" value="KH_dom"/>
</dbReference>
<organism evidence="2 3">
    <name type="scientific">Lachancea dasiensis</name>
    <dbReference type="NCBI Taxonomy" id="1072105"/>
    <lineage>
        <taxon>Eukaryota</taxon>
        <taxon>Fungi</taxon>
        <taxon>Dikarya</taxon>
        <taxon>Ascomycota</taxon>
        <taxon>Saccharomycotina</taxon>
        <taxon>Saccharomycetes</taxon>
        <taxon>Saccharomycetales</taxon>
        <taxon>Saccharomycetaceae</taxon>
        <taxon>Lachancea</taxon>
    </lineage>
</organism>
<name>A0A1G4JRJ2_9SACH</name>
<dbReference type="InterPro" id="IPR004088">
    <property type="entry name" value="KH_dom_type_1"/>
</dbReference>
<keyword evidence="3" id="KW-1185">Reference proteome</keyword>
<sequence length="698" mass="78357">MTESSFIYPFHTTIFFKPEETELTTNNLWQPLKAENASFFGVTERRDKICAGQVGSGVFVHSFEVYDNCILCRCTTNRTELINSLVCTEIAIDKTLIDSEKEQLLSLANQFEIDVLVATSGLYSRKAQSVGSGQALYLLGFEARVAAAEASVMALLQLFKDQIVEYVDLPSPAMIPTCVGVDRHTLHCFKELYNTTILIPSISASSGGTIFVSGEVRSLVLMAKRRLETMMTRAREHLLYATISASSTLKLQYVSKFRQRQIAAIMEKHVCFIKVEESVVHFVGTSSYALKMAVKKFTLEVLMPVFEVQYLFHNGASPVSLQYLNSALHKIASEKNIVMLRLDGVPVRFVLVGSSQDVAKAATLIEELRLPGDVQIKYDVELHPDYKDFIAGKKNGKITRIMDNAKCSISLQCRQSADNIFVSLLAESFVDARRGMQLLNDELPAEEAFFIPDAYHRPIIGTRGSIIQTIMRRHNVFIQFSNTARSCQGNIGFIRHDNVVIRCPYKNRRSIPPAKDELKRIVGEYSSLQPRTYVNLTVGQYRYHLRASQTCGLDVIEHIEHKTGAYIMFPTQVPIFNQALEIRGNENSSAEAAEQLIAHLALERQITLHSEISDVPEFINTVVATLKEALDIETTLDGRVIRINYCDIDEKQIQRASGIVEAYIKSKGMQVKSCKTIELGSLVEPYMYPQNILMANPI</sequence>
<dbReference type="Proteomes" id="UP000190274">
    <property type="component" value="Chromosome G"/>
</dbReference>
<dbReference type="EMBL" id="LT598457">
    <property type="protein sequence ID" value="SCU93454.1"/>
    <property type="molecule type" value="Genomic_DNA"/>
</dbReference>
<feature type="domain" description="K Homology" evidence="1">
    <location>
        <begin position="161"/>
        <end position="232"/>
    </location>
</feature>
<reference evidence="3" key="1">
    <citation type="submission" date="2016-03" db="EMBL/GenBank/DDBJ databases">
        <authorList>
            <person name="Devillers H."/>
        </authorList>
    </citation>
    <scope>NUCLEOTIDE SEQUENCE [LARGE SCALE GENOMIC DNA]</scope>
</reference>
<proteinExistence type="predicted"/>
<dbReference type="Gene3D" id="3.30.1370.10">
    <property type="entry name" value="K Homology domain, type 1"/>
    <property type="match status" value="1"/>
</dbReference>
<dbReference type="SMART" id="SM00322">
    <property type="entry name" value="KH"/>
    <property type="match status" value="2"/>
</dbReference>
<dbReference type="AlphaFoldDB" id="A0A1G4JRJ2"/>
<feature type="domain" description="K Homology" evidence="1">
    <location>
        <begin position="443"/>
        <end position="523"/>
    </location>
</feature>